<dbReference type="Proteomes" id="UP001497527">
    <property type="component" value="Unassembled WGS sequence"/>
</dbReference>
<dbReference type="Pfam" id="PF13585">
    <property type="entry name" value="CHU_C"/>
    <property type="match status" value="1"/>
</dbReference>
<keyword evidence="3" id="KW-1185">Reference proteome</keyword>
<evidence type="ECO:0000259" key="1">
    <source>
        <dbReference type="PROSITE" id="PS50835"/>
    </source>
</evidence>
<dbReference type="InterPro" id="IPR036179">
    <property type="entry name" value="Ig-like_dom_sf"/>
</dbReference>
<accession>A0ABP1EYN5</accession>
<dbReference type="Pfam" id="PF13895">
    <property type="entry name" value="Ig_2"/>
    <property type="match status" value="1"/>
</dbReference>
<dbReference type="PROSITE" id="PS50835">
    <property type="entry name" value="IG_LIKE"/>
    <property type="match status" value="1"/>
</dbReference>
<evidence type="ECO:0000313" key="3">
    <source>
        <dbReference type="Proteomes" id="UP001497527"/>
    </source>
</evidence>
<dbReference type="Gene3D" id="2.60.40.10">
    <property type="entry name" value="Immunoglobulins"/>
    <property type="match status" value="2"/>
</dbReference>
<name>A0ABP1EYN5_9FLAO</name>
<feature type="domain" description="Ig-like" evidence="1">
    <location>
        <begin position="321"/>
        <end position="383"/>
    </location>
</feature>
<dbReference type="EMBL" id="CAXJIO010000002">
    <property type="protein sequence ID" value="CAL2101212.1"/>
    <property type="molecule type" value="Genomic_DNA"/>
</dbReference>
<gene>
    <name evidence="2" type="ORF">T190423A01A_110102</name>
</gene>
<dbReference type="RefSeq" id="WP_348713712.1">
    <property type="nucleotide sequence ID" value="NZ_CAXJIO010000002.1"/>
</dbReference>
<reference evidence="2 3" key="1">
    <citation type="submission" date="2024-05" db="EMBL/GenBank/DDBJ databases">
        <authorList>
            <person name="Duchaud E."/>
        </authorList>
    </citation>
    <scope>NUCLEOTIDE SEQUENCE [LARGE SCALE GENOMIC DNA]</scope>
    <source>
        <strain evidence="2">Ena-SAMPLE-TAB-13-05-2024-13:56:06:370-140308</strain>
    </source>
</reference>
<sequence>MYKHIKELTFCLLTICLLCTSSTVGQTLLKPDLKFGTSACDDTNVKKDFIVEINFSGTAFASDNKFILELSDASGSFASPTEVKEVQDASLNAAFKFDLGFQLPNGTYGTGYKIRVKSSNPESTSPESDVFAAYDMIGDGPILTLVDANEVLCGSDTFTIEIANLDGETGVFQWFKDGALTPFTTTNEPRLTVSEAGRYQARIDYGACGNRQTIIAIVTGLTPADAQILGPSEVEICGDQTHTFEATTQDTVLYDYQWFKDGSAISGATAPTYTTPNAGQFGNYKVQIIAKDGSCSVESAAEVELKQQTTAGFTITTVDAGKNVILPCETIGLKIEGVPASATIQWYKDNVPLPSRTQPEMNARDPGEYFARVTEVGSSTCNAIVDSEVYELFGLKEFSTEIRAEDYEECNTNSTILKVVGIKAIGTDDNEYELSQDRLTSLTYQWYKDGAMVPSATTVEYRVDSYVDNGAYVLEVASCPAGNIKTNSINTLDIKLIAPDPLINSSQTSNSLCPGGNISYTIDELDAGYTYEWYKDDETTPFAVNEQTITVTEVGVYTLKFFDANCSKDMGPIEVVPFDDSVIEVTPSDKVVLQQGQTVTVTASGAESYVWYEGADTTGAVLSTNETLDVSALGFYTIVATVGTCSVVKTIEAVEQDDQEIVPNIVSPNGDGINDTWQITNRLAFQPTVSIVIYNANGKEVFKTTDYQNNWPVENLGIQKVFYYKIIREDVLIKAGTISVLD</sequence>
<protein>
    <submittedName>
        <fullName evidence="2">Ig-like domain-containing protein</fullName>
    </submittedName>
</protein>
<comment type="caution">
    <text evidence="2">The sequence shown here is derived from an EMBL/GenBank/DDBJ whole genome shotgun (WGS) entry which is preliminary data.</text>
</comment>
<evidence type="ECO:0000313" key="2">
    <source>
        <dbReference type="EMBL" id="CAL2101212.1"/>
    </source>
</evidence>
<dbReference type="SUPFAM" id="SSF48726">
    <property type="entry name" value="Immunoglobulin"/>
    <property type="match status" value="1"/>
</dbReference>
<organism evidence="2 3">
    <name type="scientific">Tenacibaculum polynesiense</name>
    <dbReference type="NCBI Taxonomy" id="3137857"/>
    <lineage>
        <taxon>Bacteria</taxon>
        <taxon>Pseudomonadati</taxon>
        <taxon>Bacteroidota</taxon>
        <taxon>Flavobacteriia</taxon>
        <taxon>Flavobacteriales</taxon>
        <taxon>Flavobacteriaceae</taxon>
        <taxon>Tenacibaculum</taxon>
    </lineage>
</organism>
<dbReference type="InterPro" id="IPR013783">
    <property type="entry name" value="Ig-like_fold"/>
</dbReference>
<dbReference type="InterPro" id="IPR007110">
    <property type="entry name" value="Ig-like_dom"/>
</dbReference>
<proteinExistence type="predicted"/>